<organism evidence="2 3">
    <name type="scientific">Aphanocapsa feldmannii 277cV</name>
    <dbReference type="NCBI Taxonomy" id="2507553"/>
    <lineage>
        <taxon>Bacteria</taxon>
        <taxon>Bacillati</taxon>
        <taxon>Cyanobacteriota</taxon>
        <taxon>Cyanophyceae</taxon>
        <taxon>Oscillatoriophycideae</taxon>
        <taxon>Chroococcales</taxon>
        <taxon>Microcystaceae</taxon>
        <taxon>Aphanocapsa</taxon>
    </lineage>
</organism>
<evidence type="ECO:0000256" key="1">
    <source>
        <dbReference type="ARBA" id="ARBA00022946"/>
    </source>
</evidence>
<reference evidence="2 3" key="1">
    <citation type="journal article" date="2019" name="mSystems">
        <title>Life at home and on the roam: Genomic adaptions reflect the dual lifestyle of an intracellular, facultative symbiont.</title>
        <authorList>
            <person name="Burgsdorf I."/>
        </authorList>
    </citation>
    <scope>NUCLEOTIDE SEQUENCE [LARGE SCALE GENOMIC DNA]</scope>
    <source>
        <strain evidence="2">277cV</strain>
    </source>
</reference>
<dbReference type="AlphaFoldDB" id="A0A524RKE9"/>
<dbReference type="InterPro" id="IPR027266">
    <property type="entry name" value="TrmE/GcvT-like"/>
</dbReference>
<proteinExistence type="predicted"/>
<dbReference type="InterPro" id="IPR045179">
    <property type="entry name" value="YgfZ/GcvT"/>
</dbReference>
<evidence type="ECO:0000313" key="3">
    <source>
        <dbReference type="Proteomes" id="UP000317990"/>
    </source>
</evidence>
<name>A0A524RKE9_9CHRO</name>
<protein>
    <recommendedName>
        <fullName evidence="4">Folate-binding protein</fullName>
    </recommendedName>
</protein>
<sequence length="340" mass="35907">MAAPEPELMTLPAWLLAELPELAALDGPGLLIDHGSVDLLPLQGTDSLRFLHGQTTQDLAQAVAGSLLRSSAVNASARMLALIDLLVTPDGALVLPVVGIVAHLATRFDRYIFPADQVSLGALQRRRQVTLLGDPAALLAPLAATPVPARSWRALTCNSEEVLVLAGTGLGLPGCRLLLPPRSPLPAALGLLDALGHEAQTLLEALVGLPGLGTELSEDHNPYALGLAATVGRDKGCYVGQETLARLVSYDGLRRQLRFWRAAEPLPALPRGDRLLDSGGGRLGQVTSRTAHPAGGSYGLALLRRAGWSDRQVVLGDGDRRVNLRLHRPLASSFPTDSMD</sequence>
<comment type="caution">
    <text evidence="2">The sequence shown here is derived from an EMBL/GenBank/DDBJ whole genome shotgun (WGS) entry which is preliminary data.</text>
</comment>
<evidence type="ECO:0008006" key="4">
    <source>
        <dbReference type="Google" id="ProtNLM"/>
    </source>
</evidence>
<evidence type="ECO:0000313" key="2">
    <source>
        <dbReference type="EMBL" id="TGG90102.1"/>
    </source>
</evidence>
<accession>A0A524RKE9</accession>
<dbReference type="Gene3D" id="3.30.1360.120">
    <property type="entry name" value="Probable tRNA modification gtpase trme, domain 1"/>
    <property type="match status" value="1"/>
</dbReference>
<dbReference type="Proteomes" id="UP000317990">
    <property type="component" value="Unassembled WGS sequence"/>
</dbReference>
<dbReference type="PANTHER" id="PTHR22602">
    <property type="entry name" value="TRANSFERASE CAF17, MITOCHONDRIAL-RELATED"/>
    <property type="match status" value="1"/>
</dbReference>
<keyword evidence="1" id="KW-0809">Transit peptide</keyword>
<dbReference type="GO" id="GO:0016226">
    <property type="term" value="P:iron-sulfur cluster assembly"/>
    <property type="evidence" value="ECO:0007669"/>
    <property type="project" value="TreeGrafter"/>
</dbReference>
<dbReference type="PANTHER" id="PTHR22602:SF0">
    <property type="entry name" value="TRANSFERASE CAF17, MITOCHONDRIAL-RELATED"/>
    <property type="match status" value="1"/>
</dbReference>
<dbReference type="InterPro" id="IPR017703">
    <property type="entry name" value="YgfZ/GCV_T_CS"/>
</dbReference>
<dbReference type="EMBL" id="SRMO01000096">
    <property type="protein sequence ID" value="TGG90102.1"/>
    <property type="molecule type" value="Genomic_DNA"/>
</dbReference>
<dbReference type="NCBIfam" id="TIGR03317">
    <property type="entry name" value="ygfZ_signature"/>
    <property type="match status" value="1"/>
</dbReference>
<gene>
    <name evidence="2" type="ORF">ERJ67_11295</name>
</gene>
<dbReference type="SUPFAM" id="SSF103025">
    <property type="entry name" value="Folate-binding domain"/>
    <property type="match status" value="1"/>
</dbReference>